<evidence type="ECO:0000313" key="2">
    <source>
        <dbReference type="Proteomes" id="UP000288429"/>
    </source>
</evidence>
<dbReference type="EMBL" id="NIZV01000065">
    <property type="protein sequence ID" value="RSM13066.1"/>
    <property type="molecule type" value="Genomic_DNA"/>
</dbReference>
<dbReference type="AlphaFoldDB" id="A0A428UFJ5"/>
<sequence length="74" mass="7995">MELVEKASWCWARKARPQLSHTYLRLCSEGTKDQKERDPALACGASWAVTGYVAAAAGPAADTDSTPQKPPFSN</sequence>
<accession>A0A428UFJ5</accession>
<name>A0A428UFJ5_9HYPO</name>
<gene>
    <name evidence="1" type="ORF">CDV31_006049</name>
</gene>
<reference evidence="1 2" key="1">
    <citation type="submission" date="2017-06" db="EMBL/GenBank/DDBJ databases">
        <title>Cmopartive genomic analysis of Ambrosia Fusariam Clade fungi.</title>
        <authorList>
            <person name="Stajich J.E."/>
            <person name="Carrillo J."/>
            <person name="Kijimoto T."/>
            <person name="Eskalen A."/>
            <person name="O'Donnell K."/>
            <person name="Kasson M."/>
        </authorList>
    </citation>
    <scope>NUCLEOTIDE SEQUENCE [LARGE SCALE GENOMIC DNA]</scope>
    <source>
        <strain evidence="1 2">NRRL 20438</strain>
    </source>
</reference>
<proteinExistence type="predicted"/>
<dbReference type="Proteomes" id="UP000288429">
    <property type="component" value="Unassembled WGS sequence"/>
</dbReference>
<comment type="caution">
    <text evidence="1">The sequence shown here is derived from an EMBL/GenBank/DDBJ whole genome shotgun (WGS) entry which is preliminary data.</text>
</comment>
<keyword evidence="2" id="KW-1185">Reference proteome</keyword>
<organism evidence="1 2">
    <name type="scientific">Fusarium ambrosium</name>
    <dbReference type="NCBI Taxonomy" id="131363"/>
    <lineage>
        <taxon>Eukaryota</taxon>
        <taxon>Fungi</taxon>
        <taxon>Dikarya</taxon>
        <taxon>Ascomycota</taxon>
        <taxon>Pezizomycotina</taxon>
        <taxon>Sordariomycetes</taxon>
        <taxon>Hypocreomycetidae</taxon>
        <taxon>Hypocreales</taxon>
        <taxon>Nectriaceae</taxon>
        <taxon>Fusarium</taxon>
        <taxon>Fusarium solani species complex</taxon>
    </lineage>
</organism>
<protein>
    <submittedName>
        <fullName evidence="1">Uncharacterized protein</fullName>
    </submittedName>
</protein>
<evidence type="ECO:0000313" key="1">
    <source>
        <dbReference type="EMBL" id="RSM13066.1"/>
    </source>
</evidence>